<dbReference type="InterPro" id="IPR006073">
    <property type="entry name" value="GTP-bd"/>
</dbReference>
<proteinExistence type="predicted"/>
<dbReference type="CDD" id="cd00882">
    <property type="entry name" value="Ras_like_GTPase"/>
    <property type="match status" value="3"/>
</dbReference>
<evidence type="ECO:0000259" key="2">
    <source>
        <dbReference type="Pfam" id="PF01926"/>
    </source>
</evidence>
<dbReference type="PANTHER" id="PTHR42714:SF2">
    <property type="entry name" value="TRNA MODIFICATION GTPASE GTPBP3, MITOCHONDRIAL"/>
    <property type="match status" value="1"/>
</dbReference>
<dbReference type="Proteomes" id="UP000290288">
    <property type="component" value="Unassembled WGS sequence"/>
</dbReference>
<dbReference type="OrthoDB" id="3037067at2759"/>
<dbReference type="SUPFAM" id="SSF52540">
    <property type="entry name" value="P-loop containing nucleoside triphosphate hydrolases"/>
    <property type="match status" value="4"/>
</dbReference>
<dbReference type="EMBL" id="SDEE01000391">
    <property type="protein sequence ID" value="RXW16885.1"/>
    <property type="molecule type" value="Genomic_DNA"/>
</dbReference>
<comment type="caution">
    <text evidence="3">The sequence shown here is derived from an EMBL/GenBank/DDBJ whole genome shotgun (WGS) entry which is preliminary data.</text>
</comment>
<dbReference type="Gene3D" id="3.40.50.300">
    <property type="entry name" value="P-loop containing nucleotide triphosphate hydrolases"/>
    <property type="match status" value="4"/>
</dbReference>
<gene>
    <name evidence="3" type="ORF">EST38_g8965</name>
</gene>
<dbReference type="Pfam" id="PF01926">
    <property type="entry name" value="MMR_HSR1"/>
    <property type="match status" value="4"/>
</dbReference>
<dbReference type="InterPro" id="IPR027417">
    <property type="entry name" value="P-loop_NTPase"/>
</dbReference>
<dbReference type="GO" id="GO:0030488">
    <property type="term" value="P:tRNA methylation"/>
    <property type="evidence" value="ECO:0007669"/>
    <property type="project" value="TreeGrafter"/>
</dbReference>
<name>A0A4Q2DEF2_9AGAR</name>
<sequence>MTDCNEDVKLVAIIGTVGAGKSSFINSVRGSDAALVVNSLFGSGREVEPFAYERPDGVQVILLDTPGFGGFEENANSDEDIAREIAKFPQSQGRDSFSGVILLHSIAGEAEKFGNRNSRYYIRMLKRLCGNDEMANVVVVTTRWDEVDDTESGVEAERRLVESDQLWKDLRGARVPFWRTGFFSENDLPKDERYQWPRAVVESLLGLDHTQIMTSPDDVRVMLVMGETRAGKSSFINSVLGRDDAAVEDGITACTTVAKEFAFKVSGCIDIFLVDTPGFNDYDSDLEADVNVLDTIEQFILTSSGEPDSSISQQLGSLYRSPKALVENLLGTISIVILIGEVGSGKSTFINRVLGKSVAPVGDGEICTTHVVEYIYDRSEESKVILADTPGFHGHDKGFKTFEDVSRMIADYRNTRIMGVVGAGKSSFINSIRGKDEALVSDGTYACTGTIEEFTYETENKIKLSFVDTPGFNDSGEAGARPHIDILQMVSQYLNPIGKGYARISPKKTRIFNRLCEGELNKVVVATTGWDEVCDDEEAVGRARSAESNLKESRGFFKELSEARVPFFRVGQFTNDHPLPPGGEYVSHVGVLESLLGVEGLGEANRGQKNSDNDDGWTWEWLRAPPAWEEPTPGGPSATTAESEESSR</sequence>
<feature type="domain" description="G" evidence="2">
    <location>
        <begin position="417"/>
        <end position="473"/>
    </location>
</feature>
<dbReference type="GO" id="GO:0005829">
    <property type="term" value="C:cytosol"/>
    <property type="evidence" value="ECO:0007669"/>
    <property type="project" value="TreeGrafter"/>
</dbReference>
<accession>A0A4Q2DEF2</accession>
<feature type="domain" description="G" evidence="2">
    <location>
        <begin position="223"/>
        <end position="282"/>
    </location>
</feature>
<evidence type="ECO:0000313" key="3">
    <source>
        <dbReference type="EMBL" id="RXW16885.1"/>
    </source>
</evidence>
<dbReference type="PANTHER" id="PTHR42714">
    <property type="entry name" value="TRNA MODIFICATION GTPASE GTPBP3"/>
    <property type="match status" value="1"/>
</dbReference>
<evidence type="ECO:0000313" key="4">
    <source>
        <dbReference type="Proteomes" id="UP000290288"/>
    </source>
</evidence>
<reference evidence="3 4" key="1">
    <citation type="submission" date="2019-01" db="EMBL/GenBank/DDBJ databases">
        <title>Draft genome sequence of Psathyrella aberdarensis IHI B618.</title>
        <authorList>
            <person name="Buettner E."/>
            <person name="Kellner H."/>
        </authorList>
    </citation>
    <scope>NUCLEOTIDE SEQUENCE [LARGE SCALE GENOMIC DNA]</scope>
    <source>
        <strain evidence="3 4">IHI B618</strain>
    </source>
</reference>
<organism evidence="3 4">
    <name type="scientific">Candolleomyces aberdarensis</name>
    <dbReference type="NCBI Taxonomy" id="2316362"/>
    <lineage>
        <taxon>Eukaryota</taxon>
        <taxon>Fungi</taxon>
        <taxon>Dikarya</taxon>
        <taxon>Basidiomycota</taxon>
        <taxon>Agaricomycotina</taxon>
        <taxon>Agaricomycetes</taxon>
        <taxon>Agaricomycetidae</taxon>
        <taxon>Agaricales</taxon>
        <taxon>Agaricineae</taxon>
        <taxon>Psathyrellaceae</taxon>
        <taxon>Candolleomyces</taxon>
    </lineage>
</organism>
<feature type="region of interest" description="Disordered" evidence="1">
    <location>
        <begin position="603"/>
        <end position="648"/>
    </location>
</feature>
<dbReference type="GO" id="GO:0002098">
    <property type="term" value="P:tRNA wobble uridine modification"/>
    <property type="evidence" value="ECO:0007669"/>
    <property type="project" value="TreeGrafter"/>
</dbReference>
<protein>
    <recommendedName>
        <fullName evidence="2">G domain-containing protein</fullName>
    </recommendedName>
</protein>
<dbReference type="AlphaFoldDB" id="A0A4Q2DEF2"/>
<keyword evidence="4" id="KW-1185">Reference proteome</keyword>
<feature type="domain" description="G" evidence="2">
    <location>
        <begin position="336"/>
        <end position="399"/>
    </location>
</feature>
<feature type="domain" description="G" evidence="2">
    <location>
        <begin position="11"/>
        <end position="87"/>
    </location>
</feature>
<dbReference type="GO" id="GO:0005525">
    <property type="term" value="F:GTP binding"/>
    <property type="evidence" value="ECO:0007669"/>
    <property type="project" value="InterPro"/>
</dbReference>
<evidence type="ECO:0000256" key="1">
    <source>
        <dbReference type="SAM" id="MobiDB-lite"/>
    </source>
</evidence>